<organism evidence="2">
    <name type="scientific">Mucor ambiguus</name>
    <dbReference type="NCBI Taxonomy" id="91626"/>
    <lineage>
        <taxon>Eukaryota</taxon>
        <taxon>Fungi</taxon>
        <taxon>Fungi incertae sedis</taxon>
        <taxon>Mucoromycota</taxon>
        <taxon>Mucoromycotina</taxon>
        <taxon>Mucoromycetes</taxon>
        <taxon>Mucorales</taxon>
        <taxon>Mucorineae</taxon>
        <taxon>Mucoraceae</taxon>
        <taxon>Mucor</taxon>
    </lineage>
</organism>
<feature type="region of interest" description="Disordered" evidence="1">
    <location>
        <begin position="1"/>
        <end position="21"/>
    </location>
</feature>
<name>A0A0C9ML50_9FUNG</name>
<reference evidence="2" key="1">
    <citation type="submission" date="2014-09" db="EMBL/GenBank/DDBJ databases">
        <title>Draft genome sequence of an oleaginous Mucoromycotina fungus Mucor ambiguus NBRC6742.</title>
        <authorList>
            <person name="Takeda I."/>
            <person name="Yamane N."/>
            <person name="Morita T."/>
            <person name="Tamano K."/>
            <person name="Machida M."/>
            <person name="Baker S."/>
            <person name="Koike H."/>
        </authorList>
    </citation>
    <scope>NUCLEOTIDE SEQUENCE</scope>
    <source>
        <strain evidence="2">NBRC 6742</strain>
    </source>
</reference>
<dbReference type="EMBL" id="DF836954">
    <property type="protein sequence ID" value="GAN11531.1"/>
    <property type="molecule type" value="Genomic_DNA"/>
</dbReference>
<evidence type="ECO:0000313" key="3">
    <source>
        <dbReference type="Proteomes" id="UP000053815"/>
    </source>
</evidence>
<evidence type="ECO:0000256" key="1">
    <source>
        <dbReference type="SAM" id="MobiDB-lite"/>
    </source>
</evidence>
<feature type="compositionally biased region" description="Basic and acidic residues" evidence="1">
    <location>
        <begin position="1"/>
        <end position="17"/>
    </location>
</feature>
<evidence type="ECO:0000313" key="2">
    <source>
        <dbReference type="EMBL" id="GAN11531.1"/>
    </source>
</evidence>
<keyword evidence="3" id="KW-1185">Reference proteome</keyword>
<dbReference type="Proteomes" id="UP000053815">
    <property type="component" value="Unassembled WGS sequence"/>
</dbReference>
<dbReference type="AlphaFoldDB" id="A0A0C9ML50"/>
<accession>A0A0C9ML50</accession>
<gene>
    <name evidence="2" type="ORF">MAM1_0665d11095</name>
</gene>
<proteinExistence type="predicted"/>
<protein>
    <submittedName>
        <fullName evidence="2">Uncharacterized protein</fullName>
    </submittedName>
</protein>
<sequence length="95" mass="11250">MNEEESNKVAFNDRQDNDNTLLHSNSFYLQPNIGERQIHFILDKVINAWSPEAPVKLLIAQQRTAKMHDMLIAAPDIMWGYYCINYWNRNTIWSH</sequence>